<keyword evidence="7 9" id="KW-0472">Membrane</keyword>
<feature type="domain" description="ABC transmembrane type-1" evidence="10">
    <location>
        <begin position="55"/>
        <end position="255"/>
    </location>
</feature>
<evidence type="ECO:0000256" key="2">
    <source>
        <dbReference type="ARBA" id="ARBA00011779"/>
    </source>
</evidence>
<evidence type="ECO:0000256" key="3">
    <source>
        <dbReference type="ARBA" id="ARBA00022448"/>
    </source>
</evidence>
<evidence type="ECO:0000256" key="4">
    <source>
        <dbReference type="ARBA" id="ARBA00022692"/>
    </source>
</evidence>
<dbReference type="InterPro" id="IPR035906">
    <property type="entry name" value="MetI-like_sf"/>
</dbReference>
<comment type="similarity">
    <text evidence="9">Belongs to the binding-protein-dependent transport system permease family.</text>
</comment>
<evidence type="ECO:0000256" key="6">
    <source>
        <dbReference type="ARBA" id="ARBA00023032"/>
    </source>
</evidence>
<keyword evidence="4 9" id="KW-0812">Transmembrane</keyword>
<dbReference type="Pfam" id="PF00528">
    <property type="entry name" value="BPD_transp_1"/>
    <property type="match status" value="1"/>
</dbReference>
<comment type="subunit">
    <text evidence="2">The complex is composed of two ATP-binding proteins (CysA), two transmembrane proteins (CysT and CysW) and a solute-binding protein (CysP).</text>
</comment>
<dbReference type="EMBL" id="PFKO01000332">
    <property type="protein sequence ID" value="PIY31523.1"/>
    <property type="molecule type" value="Genomic_DNA"/>
</dbReference>
<evidence type="ECO:0000256" key="8">
    <source>
        <dbReference type="ARBA" id="ARBA00025323"/>
    </source>
</evidence>
<comment type="subcellular location">
    <subcellularLocation>
        <location evidence="1 9">Cell membrane</location>
        <topology evidence="1 9">Multi-pass membrane protein</topology>
    </subcellularLocation>
</comment>
<reference evidence="14 15" key="1">
    <citation type="submission" date="2017-09" db="EMBL/GenBank/DDBJ databases">
        <title>Depth-based differentiation of microbial function through sediment-hosted aquifers and enrichment of novel symbionts in the deep terrestrial subsurface.</title>
        <authorList>
            <person name="Probst A.J."/>
            <person name="Ladd B."/>
            <person name="Jarett J.K."/>
            <person name="Geller-Mcgrath D.E."/>
            <person name="Sieber C.M."/>
            <person name="Emerson J.B."/>
            <person name="Anantharaman K."/>
            <person name="Thomas B.C."/>
            <person name="Malmstrom R."/>
            <person name="Stieglmeier M."/>
            <person name="Klingl A."/>
            <person name="Woyke T."/>
            <person name="Ryan C.M."/>
            <person name="Banfield J.F."/>
        </authorList>
    </citation>
    <scope>NUCLEOTIDE SEQUENCE [LARGE SCALE GENOMIC DNA]</scope>
    <source>
        <strain evidence="12">CG_4_10_14_3_um_filter_34_13</strain>
        <strain evidence="13">CG_4_9_14_3_um_filter_33_16</strain>
    </source>
</reference>
<proteinExistence type="inferred from homology"/>
<dbReference type="CDD" id="cd06261">
    <property type="entry name" value="TM_PBP2"/>
    <property type="match status" value="1"/>
</dbReference>
<reference evidence="11" key="2">
    <citation type="submission" date="2017-09" db="EMBL/GenBank/DDBJ databases">
        <title>Depth-based differentiation of microbial function through sediment-hosted aquifers and enrichment of novel symbionts in the deep terrestrial subsurface.</title>
        <authorList>
            <person name="Probst A.J."/>
            <person name="Ladd B."/>
            <person name="Jarett J.K."/>
            <person name="Geller-Mcgrath D.E."/>
            <person name="Sieber C.M.K."/>
            <person name="Emerson J.B."/>
            <person name="Anantharaman K."/>
            <person name="Thomas B.C."/>
            <person name="Malmstrom R."/>
            <person name="Stieglmeier M."/>
            <person name="Klingl A."/>
            <person name="Woyke T."/>
            <person name="Ryan C.M."/>
            <person name="Banfield J.F."/>
        </authorList>
    </citation>
    <scope>NUCLEOTIDE SEQUENCE</scope>
    <source>
        <strain evidence="11">CG_4_8_14_3_um_filter_34_18</strain>
    </source>
</reference>
<protein>
    <submittedName>
        <fullName evidence="11">ABC transporter permease</fullName>
    </submittedName>
</protein>
<evidence type="ECO:0000256" key="9">
    <source>
        <dbReference type="RuleBase" id="RU363032"/>
    </source>
</evidence>
<accession>A0A2M7PLM5</accession>
<evidence type="ECO:0000313" key="14">
    <source>
        <dbReference type="Proteomes" id="UP000228560"/>
    </source>
</evidence>
<evidence type="ECO:0000313" key="15">
    <source>
        <dbReference type="Proteomes" id="UP000230646"/>
    </source>
</evidence>
<dbReference type="Proteomes" id="UP000228560">
    <property type="component" value="Unassembled WGS sequence"/>
</dbReference>
<keyword evidence="5 9" id="KW-1133">Transmembrane helix</keyword>
<dbReference type="Proteomes" id="UP000230646">
    <property type="component" value="Unassembled WGS sequence"/>
</dbReference>
<evidence type="ECO:0000256" key="7">
    <source>
        <dbReference type="ARBA" id="ARBA00023136"/>
    </source>
</evidence>
<evidence type="ECO:0000313" key="11">
    <source>
        <dbReference type="EMBL" id="PIX34297.1"/>
    </source>
</evidence>
<evidence type="ECO:0000313" key="13">
    <source>
        <dbReference type="EMBL" id="PJB57232.1"/>
    </source>
</evidence>
<accession>A0A2M8CDV4</accession>
<gene>
    <name evidence="13" type="ORF">CO097_02920</name>
    <name evidence="12" type="ORF">COZ07_09020</name>
    <name evidence="11" type="ORF">COZ58_04455</name>
</gene>
<sequence length="266" mass="29332">MPRKINSNTLFNMAIISTLVVVILFIGLLLFSVIDYIHWKRLSNVFFSNEVLFSMRLSLITATVATGISMMMAIPTAFALSRLNFWGKDIIDTLIDIPVILSPMATGAVLLIFFNNTTLGKFIEDNITRFTFEVKGIVFAQVAVVFALAARLLKSIFDGIDIRCEDVARTLGANKIKAFFNITLPMAKSGIIAAFIMTWARAISEFGATLMLAGASTMKTETLPIAIFLSFAKADVYQAVVVILILLGLAVFVLLAFRCITRRILL</sequence>
<dbReference type="PANTHER" id="PTHR30406:SF8">
    <property type="entry name" value="SULFATE TRANSPORT SYSTEM PERMEASE PROTEIN CYST"/>
    <property type="match status" value="1"/>
</dbReference>
<feature type="transmembrane region" description="Helical" evidence="9">
    <location>
        <begin position="236"/>
        <end position="257"/>
    </location>
</feature>
<dbReference type="Gene3D" id="1.10.3720.10">
    <property type="entry name" value="MetI-like"/>
    <property type="match status" value="1"/>
</dbReference>
<feature type="transmembrane region" description="Helical" evidence="9">
    <location>
        <begin position="57"/>
        <end position="81"/>
    </location>
</feature>
<evidence type="ECO:0000256" key="5">
    <source>
        <dbReference type="ARBA" id="ARBA00022989"/>
    </source>
</evidence>
<dbReference type="PROSITE" id="PS50928">
    <property type="entry name" value="ABC_TM1"/>
    <property type="match status" value="1"/>
</dbReference>
<comment type="function">
    <text evidence="8">Part of the ABC transporter complex CysAWTP (TC 3.A.1.6.1) involved in sulfate/thiosulfate import. Probably responsible for the translocation of the substrate across the membrane.</text>
</comment>
<dbReference type="Proteomes" id="UP000231493">
    <property type="component" value="Unassembled WGS sequence"/>
</dbReference>
<name>A0A2M7K835_9BACT</name>
<evidence type="ECO:0000313" key="12">
    <source>
        <dbReference type="EMBL" id="PIY31523.1"/>
    </source>
</evidence>
<dbReference type="AlphaFoldDB" id="A0A2M7K835"/>
<keyword evidence="3 9" id="KW-0813">Transport</keyword>
<keyword evidence="6" id="KW-0764">Sulfate transport</keyword>
<dbReference type="InterPro" id="IPR005667">
    <property type="entry name" value="Sulph_transpt2"/>
</dbReference>
<feature type="transmembrane region" description="Helical" evidence="9">
    <location>
        <begin position="93"/>
        <end position="114"/>
    </location>
</feature>
<feature type="transmembrane region" description="Helical" evidence="9">
    <location>
        <begin position="12"/>
        <end position="37"/>
    </location>
</feature>
<dbReference type="InterPro" id="IPR000515">
    <property type="entry name" value="MetI-like"/>
</dbReference>
<dbReference type="PANTHER" id="PTHR30406">
    <property type="entry name" value="SULFATE TRANSPORT SYSTEM PERMEASE PROTEIN"/>
    <property type="match status" value="1"/>
</dbReference>
<dbReference type="EMBL" id="PFIP01000086">
    <property type="protein sequence ID" value="PIX34297.1"/>
    <property type="molecule type" value="Genomic_DNA"/>
</dbReference>
<organism evidence="11 16">
    <name type="scientific">Candidatus Infernicultor aquiphilus</name>
    <dbReference type="NCBI Taxonomy" id="1805029"/>
    <lineage>
        <taxon>Bacteria</taxon>
        <taxon>Pseudomonadati</taxon>
        <taxon>Atribacterota</taxon>
        <taxon>Candidatus Phoenicimicrobiia</taxon>
        <taxon>Candidatus Pheonicimicrobiales</taxon>
        <taxon>Candidatus Phoenicimicrobiaceae</taxon>
        <taxon>Candidatus Infernicultor</taxon>
    </lineage>
</organism>
<dbReference type="EMBL" id="PFTV01000074">
    <property type="protein sequence ID" value="PJB57232.1"/>
    <property type="molecule type" value="Genomic_DNA"/>
</dbReference>
<dbReference type="RefSeq" id="WP_406608278.1">
    <property type="nucleotide sequence ID" value="NZ_PFKO01000332.1"/>
</dbReference>
<evidence type="ECO:0000256" key="1">
    <source>
        <dbReference type="ARBA" id="ARBA00004651"/>
    </source>
</evidence>
<dbReference type="GO" id="GO:0015419">
    <property type="term" value="F:ABC-type sulfate transporter activity"/>
    <property type="evidence" value="ECO:0007669"/>
    <property type="project" value="InterPro"/>
</dbReference>
<comment type="caution">
    <text evidence="11">The sequence shown here is derived from an EMBL/GenBank/DDBJ whole genome shotgun (WGS) entry which is preliminary data.</text>
</comment>
<accession>A0A2M7K835</accession>
<evidence type="ECO:0000313" key="16">
    <source>
        <dbReference type="Proteomes" id="UP000231493"/>
    </source>
</evidence>
<dbReference type="GO" id="GO:0005886">
    <property type="term" value="C:plasma membrane"/>
    <property type="evidence" value="ECO:0007669"/>
    <property type="project" value="UniProtKB-SubCell"/>
</dbReference>
<evidence type="ECO:0000259" key="10">
    <source>
        <dbReference type="PROSITE" id="PS50928"/>
    </source>
</evidence>
<dbReference type="SUPFAM" id="SSF161098">
    <property type="entry name" value="MetI-like"/>
    <property type="match status" value="1"/>
</dbReference>